<dbReference type="InterPro" id="IPR011856">
    <property type="entry name" value="tRNA_endonuc-like_dom_sf"/>
</dbReference>
<gene>
    <name evidence="3" type="ORF">ACFOUP_19005</name>
</gene>
<dbReference type="Gene3D" id="3.40.1350.10">
    <property type="match status" value="1"/>
</dbReference>
<comment type="caution">
    <text evidence="3">The sequence shown here is derived from an EMBL/GenBank/DDBJ whole genome shotgun (WGS) entry which is preliminary data.</text>
</comment>
<dbReference type="Pfam" id="PF23400">
    <property type="entry name" value="CARF_Card1"/>
    <property type="match status" value="1"/>
</dbReference>
<dbReference type="Gene3D" id="3.40.50.10770">
    <property type="entry name" value="Hypothetical protein VC1899 like domain (Restriction endonuclease-like)"/>
    <property type="match status" value="1"/>
</dbReference>
<organism evidence="3 4">
    <name type="scientific">Belliella kenyensis</name>
    <dbReference type="NCBI Taxonomy" id="1472724"/>
    <lineage>
        <taxon>Bacteria</taxon>
        <taxon>Pseudomonadati</taxon>
        <taxon>Bacteroidota</taxon>
        <taxon>Cytophagia</taxon>
        <taxon>Cytophagales</taxon>
        <taxon>Cyclobacteriaceae</taxon>
        <taxon>Belliella</taxon>
    </lineage>
</organism>
<protein>
    <submittedName>
        <fullName evidence="3">Card1-like endonuclease domain-containing protein</fullName>
    </submittedName>
</protein>
<dbReference type="InterPro" id="IPR056339">
    <property type="entry name" value="CARF_Card1"/>
</dbReference>
<dbReference type="RefSeq" id="WP_241294778.1">
    <property type="nucleotide sequence ID" value="NZ_JAKZGR010000008.1"/>
</dbReference>
<keyword evidence="4" id="KW-1185">Reference proteome</keyword>
<evidence type="ECO:0000313" key="3">
    <source>
        <dbReference type="EMBL" id="MFC3978480.1"/>
    </source>
</evidence>
<accession>A0ABV8ES28</accession>
<dbReference type="InterPro" id="IPR011335">
    <property type="entry name" value="Restrct_endonuc-II-like"/>
</dbReference>
<dbReference type="Pfam" id="PF09002">
    <property type="entry name" value="Card1_endonuc"/>
    <property type="match status" value="1"/>
</dbReference>
<proteinExistence type="predicted"/>
<name>A0ABV8ES28_9BACT</name>
<feature type="domain" description="Card1 endonuclease" evidence="1">
    <location>
        <begin position="197"/>
        <end position="295"/>
    </location>
</feature>
<sequence>MPHLVSIISDQAVPNLLFIKQFTQPDSHFYFISSQEMEEKQATRNLKAALKLPEKKCHTIIIDANDALLVFDQLKGHAFPSDAEYLINLTGGNKLMSQMVFQHFMDFDSKMLYAPINAFNYQQLFPEVISIPKNTKIKLTLNEYLYAYGFEIMSEVPYFEGTPKPSVLFQKVLNASEAGRVPEIAKTYNPEYKEPDRNYLQGNWFEFYCYHFFKQLFQLDDSQISNSVGLKKIGSPVAYEHDNEFDIMFVHNNDLHVFECKVYKNAIYKKEKFQEPMYKLASLTQKFGLKCKKYLAILASLPEKTVTEEQLDHLRSNLGINKIITLEDFKIHRNEAILNQRPIEYLSFHDKINVLKEKFNSKN</sequence>
<dbReference type="EMBL" id="JBHSAV010000094">
    <property type="protein sequence ID" value="MFC3978480.1"/>
    <property type="molecule type" value="Genomic_DNA"/>
</dbReference>
<evidence type="ECO:0000259" key="2">
    <source>
        <dbReference type="Pfam" id="PF23400"/>
    </source>
</evidence>
<feature type="domain" description="Card1 CARF" evidence="2">
    <location>
        <begin position="4"/>
        <end position="144"/>
    </location>
</feature>
<dbReference type="InterPro" id="IPR015093">
    <property type="entry name" value="Card1_endonucl_dom"/>
</dbReference>
<dbReference type="Proteomes" id="UP001595766">
    <property type="component" value="Unassembled WGS sequence"/>
</dbReference>
<reference evidence="4" key="1">
    <citation type="journal article" date="2019" name="Int. J. Syst. Evol. Microbiol.">
        <title>The Global Catalogue of Microorganisms (GCM) 10K type strain sequencing project: providing services to taxonomists for standard genome sequencing and annotation.</title>
        <authorList>
            <consortium name="The Broad Institute Genomics Platform"/>
            <consortium name="The Broad Institute Genome Sequencing Center for Infectious Disease"/>
            <person name="Wu L."/>
            <person name="Ma J."/>
        </authorList>
    </citation>
    <scope>NUCLEOTIDE SEQUENCE [LARGE SCALE GENOMIC DNA]</scope>
    <source>
        <strain evidence="4">CECT 8551</strain>
    </source>
</reference>
<evidence type="ECO:0000313" key="4">
    <source>
        <dbReference type="Proteomes" id="UP001595766"/>
    </source>
</evidence>
<evidence type="ECO:0000259" key="1">
    <source>
        <dbReference type="Pfam" id="PF09002"/>
    </source>
</evidence>
<dbReference type="SUPFAM" id="SSF52980">
    <property type="entry name" value="Restriction endonuclease-like"/>
    <property type="match status" value="1"/>
</dbReference>